<dbReference type="Pfam" id="PF02348">
    <property type="entry name" value="CTP_transf_3"/>
    <property type="match status" value="1"/>
</dbReference>
<keyword evidence="2" id="KW-1185">Reference proteome</keyword>
<dbReference type="EMBL" id="JAEKJY010000003">
    <property type="protein sequence ID" value="MBN8235730.1"/>
    <property type="molecule type" value="Genomic_DNA"/>
</dbReference>
<dbReference type="Proteomes" id="UP000663970">
    <property type="component" value="Unassembled WGS sequence"/>
</dbReference>
<reference evidence="1 2" key="1">
    <citation type="submission" date="2020-12" db="EMBL/GenBank/DDBJ databases">
        <title>Oil enriched cultivation method for isolating marine PHA-producing bacteria.</title>
        <authorList>
            <person name="Zheng W."/>
            <person name="Yu S."/>
            <person name="Huang Y."/>
        </authorList>
    </citation>
    <scope>NUCLEOTIDE SEQUENCE [LARGE SCALE GENOMIC DNA]</scope>
    <source>
        <strain evidence="1 2">SY-2-6</strain>
    </source>
</reference>
<gene>
    <name evidence="1" type="ORF">JF544_10755</name>
</gene>
<evidence type="ECO:0000313" key="2">
    <source>
        <dbReference type="Proteomes" id="UP000663970"/>
    </source>
</evidence>
<dbReference type="PANTHER" id="PTHR42866">
    <property type="entry name" value="3-DEOXY-MANNO-OCTULOSONATE CYTIDYLYLTRANSFERASE"/>
    <property type="match status" value="1"/>
</dbReference>
<dbReference type="InterPro" id="IPR029044">
    <property type="entry name" value="Nucleotide-diphossugar_trans"/>
</dbReference>
<dbReference type="Gene3D" id="3.90.550.10">
    <property type="entry name" value="Spore Coat Polysaccharide Biosynthesis Protein SpsA, Chain A"/>
    <property type="match status" value="1"/>
</dbReference>
<dbReference type="CDD" id="cd02518">
    <property type="entry name" value="GT2_SpsF"/>
    <property type="match status" value="1"/>
</dbReference>
<evidence type="ECO:0000313" key="1">
    <source>
        <dbReference type="EMBL" id="MBN8235730.1"/>
    </source>
</evidence>
<comment type="caution">
    <text evidence="1">The sequence shown here is derived from an EMBL/GenBank/DDBJ whole genome shotgun (WGS) entry which is preliminary data.</text>
</comment>
<organism evidence="1 2">
    <name type="scientific">Halobacillus kuroshimensis</name>
    <dbReference type="NCBI Taxonomy" id="302481"/>
    <lineage>
        <taxon>Bacteria</taxon>
        <taxon>Bacillati</taxon>
        <taxon>Bacillota</taxon>
        <taxon>Bacilli</taxon>
        <taxon>Bacillales</taxon>
        <taxon>Bacillaceae</taxon>
        <taxon>Halobacillus</taxon>
    </lineage>
</organism>
<dbReference type="InterPro" id="IPR003329">
    <property type="entry name" value="Cytidylyl_trans"/>
</dbReference>
<protein>
    <submittedName>
        <fullName evidence="1">Glycosyltransferase family protein</fullName>
    </submittedName>
</protein>
<dbReference type="PANTHER" id="PTHR42866:SF1">
    <property type="entry name" value="SPORE COAT POLYSACCHARIDE BIOSYNTHESIS PROTEIN SPSF"/>
    <property type="match status" value="1"/>
</dbReference>
<name>A0ABS3DWJ1_9BACI</name>
<proteinExistence type="predicted"/>
<sequence>MKVVAVIQARMGSTRLPGKVLKMAAGKPLLQYQIERVQRASCIDQLVVSTTVHSGDDAIEHLCSQLGTACFRGSEKDVLERFYLTASHYQADVVIRLTGDCPLMDPAVVDEVTALFLHHYPKYPYVSNTKIRTYPRGMDIEVFTFEALYHSHLIADDSYTREHVTAKMIRDTRPFKHNHLLYKRDESRHRWTVDTLEDFQLVAKILEHLYPQNPRFTLEDALALLDAHPEWAEINHHIQQKKGGG</sequence>
<dbReference type="SUPFAM" id="SSF53448">
    <property type="entry name" value="Nucleotide-diphospho-sugar transferases"/>
    <property type="match status" value="1"/>
</dbReference>
<dbReference type="RefSeq" id="WP_206933863.1">
    <property type="nucleotide sequence ID" value="NZ_JAEKJY010000003.1"/>
</dbReference>
<accession>A0ABS3DWJ1</accession>